<protein>
    <submittedName>
        <fullName evidence="1">Uncharacterized protein</fullName>
    </submittedName>
</protein>
<keyword evidence="2" id="KW-1185">Reference proteome</keyword>
<dbReference type="EMBL" id="JAYWIO010000008">
    <property type="protein sequence ID" value="KAK7243797.1"/>
    <property type="molecule type" value="Genomic_DNA"/>
</dbReference>
<evidence type="ECO:0000313" key="1">
    <source>
        <dbReference type="EMBL" id="KAK7243797.1"/>
    </source>
</evidence>
<accession>A0AAN9HPV8</accession>
<comment type="caution">
    <text evidence="1">The sequence shown here is derived from an EMBL/GenBank/DDBJ whole genome shotgun (WGS) entry which is preliminary data.</text>
</comment>
<sequence length="121" mass="13977">MRTMELCMDLQVAFCVVLIQHRRNISLLLADMALLQLASLTNSLTNILPRERKSPFRATKPIPCRALNNVSTYSQTISRRSANFQPSIWDYDYIQSLSNKYMACFHASSVILFVNYFSNFM</sequence>
<organism evidence="1 2">
    <name type="scientific">Crotalaria pallida</name>
    <name type="common">Smooth rattlebox</name>
    <name type="synonym">Crotalaria striata</name>
    <dbReference type="NCBI Taxonomy" id="3830"/>
    <lineage>
        <taxon>Eukaryota</taxon>
        <taxon>Viridiplantae</taxon>
        <taxon>Streptophyta</taxon>
        <taxon>Embryophyta</taxon>
        <taxon>Tracheophyta</taxon>
        <taxon>Spermatophyta</taxon>
        <taxon>Magnoliopsida</taxon>
        <taxon>eudicotyledons</taxon>
        <taxon>Gunneridae</taxon>
        <taxon>Pentapetalae</taxon>
        <taxon>rosids</taxon>
        <taxon>fabids</taxon>
        <taxon>Fabales</taxon>
        <taxon>Fabaceae</taxon>
        <taxon>Papilionoideae</taxon>
        <taxon>50 kb inversion clade</taxon>
        <taxon>genistoids sensu lato</taxon>
        <taxon>core genistoids</taxon>
        <taxon>Crotalarieae</taxon>
        <taxon>Crotalaria</taxon>
    </lineage>
</organism>
<dbReference type="Proteomes" id="UP001372338">
    <property type="component" value="Unassembled WGS sequence"/>
</dbReference>
<dbReference type="AlphaFoldDB" id="A0AAN9HPV8"/>
<gene>
    <name evidence="1" type="ORF">RIF29_38609</name>
</gene>
<proteinExistence type="predicted"/>
<evidence type="ECO:0000313" key="2">
    <source>
        <dbReference type="Proteomes" id="UP001372338"/>
    </source>
</evidence>
<name>A0AAN9HPV8_CROPI</name>
<reference evidence="1 2" key="1">
    <citation type="submission" date="2024-01" db="EMBL/GenBank/DDBJ databases">
        <title>The genomes of 5 underutilized Papilionoideae crops provide insights into root nodulation and disease resistanc.</title>
        <authorList>
            <person name="Yuan L."/>
        </authorList>
    </citation>
    <scope>NUCLEOTIDE SEQUENCE [LARGE SCALE GENOMIC DNA]</scope>
    <source>
        <strain evidence="1">ZHUSHIDOU_FW_LH</strain>
        <tissue evidence="1">Leaf</tissue>
    </source>
</reference>